<accession>A0A3P7D914</accession>
<feature type="compositionally biased region" description="Polar residues" evidence="1">
    <location>
        <begin position="1"/>
        <end position="12"/>
    </location>
</feature>
<protein>
    <submittedName>
        <fullName evidence="2">Uncharacterized protein</fullName>
    </submittedName>
</protein>
<dbReference type="Proteomes" id="UP000275846">
    <property type="component" value="Unassembled WGS sequence"/>
</dbReference>
<keyword evidence="3" id="KW-1185">Reference proteome</keyword>
<proteinExistence type="predicted"/>
<organism evidence="2 3">
    <name type="scientific">Schistocephalus solidus</name>
    <name type="common">Tapeworm</name>
    <dbReference type="NCBI Taxonomy" id="70667"/>
    <lineage>
        <taxon>Eukaryota</taxon>
        <taxon>Metazoa</taxon>
        <taxon>Spiralia</taxon>
        <taxon>Lophotrochozoa</taxon>
        <taxon>Platyhelminthes</taxon>
        <taxon>Cestoda</taxon>
        <taxon>Eucestoda</taxon>
        <taxon>Diphyllobothriidea</taxon>
        <taxon>Diphyllobothriidae</taxon>
        <taxon>Schistocephalus</taxon>
    </lineage>
</organism>
<gene>
    <name evidence="2" type="ORF">SSLN_LOCUS19645</name>
</gene>
<dbReference type="EMBL" id="UYSU01048510">
    <property type="protein sequence ID" value="VDM06031.1"/>
    <property type="molecule type" value="Genomic_DNA"/>
</dbReference>
<feature type="region of interest" description="Disordered" evidence="1">
    <location>
        <begin position="1"/>
        <end position="41"/>
    </location>
</feature>
<evidence type="ECO:0000313" key="2">
    <source>
        <dbReference type="EMBL" id="VDM06031.1"/>
    </source>
</evidence>
<sequence>MRWSHATVNAYSPSPHPNTHVHALRQPFRPPPKAKHSDISTDVTPCYTTTGSSQSWAKTVSPLGLTFADDDCSSGFSTTCMLACTSGSPPTPYSLALTKNTALSANCEGTQDIASCPSPGATQSPPSQYQQAFLLQLFGCPVQ</sequence>
<name>A0A3P7D914_SCHSO</name>
<dbReference type="AlphaFoldDB" id="A0A3P7D914"/>
<evidence type="ECO:0000313" key="3">
    <source>
        <dbReference type="Proteomes" id="UP000275846"/>
    </source>
</evidence>
<evidence type="ECO:0000256" key="1">
    <source>
        <dbReference type="SAM" id="MobiDB-lite"/>
    </source>
</evidence>
<reference evidence="2 3" key="1">
    <citation type="submission" date="2018-11" db="EMBL/GenBank/DDBJ databases">
        <authorList>
            <consortium name="Pathogen Informatics"/>
        </authorList>
    </citation>
    <scope>NUCLEOTIDE SEQUENCE [LARGE SCALE GENOMIC DNA]</scope>
    <source>
        <strain evidence="2 3">NST_G2</strain>
    </source>
</reference>